<evidence type="ECO:0000313" key="2">
    <source>
        <dbReference type="Proteomes" id="UP001164712"/>
    </source>
</evidence>
<gene>
    <name evidence="1" type="ORF">O1V66_19820</name>
</gene>
<organism evidence="1 2">
    <name type="scientific">Rouxiella chamberiensis</name>
    <dbReference type="NCBI Taxonomy" id="1513468"/>
    <lineage>
        <taxon>Bacteria</taxon>
        <taxon>Pseudomonadati</taxon>
        <taxon>Pseudomonadota</taxon>
        <taxon>Gammaproteobacteria</taxon>
        <taxon>Enterobacterales</taxon>
        <taxon>Yersiniaceae</taxon>
        <taxon>Rouxiella</taxon>
    </lineage>
</organism>
<dbReference type="RefSeq" id="WP_045049052.1">
    <property type="nucleotide sequence ID" value="NZ_CP114058.1"/>
</dbReference>
<protein>
    <submittedName>
        <fullName evidence="1">Uncharacterized protein</fullName>
    </submittedName>
</protein>
<keyword evidence="2" id="KW-1185">Reference proteome</keyword>
<evidence type="ECO:0000313" key="1">
    <source>
        <dbReference type="EMBL" id="WAT00990.1"/>
    </source>
</evidence>
<proteinExistence type="predicted"/>
<dbReference type="Proteomes" id="UP001164712">
    <property type="component" value="Chromosome"/>
</dbReference>
<reference evidence="1" key="1">
    <citation type="submission" date="2022-12" db="EMBL/GenBank/DDBJ databases">
        <title>Complete genome sequence of an Australian strain of Rouxiella badensis DAR84756 and resolution of the R. badensis DSM100043 and R. chamberiensis DSM28324 genomes.</title>
        <authorList>
            <person name="Paul S."/>
            <person name="Anderson P.J."/>
            <person name="Maynard G."/>
            <person name="Dyall-Smith M."/>
            <person name="Kudinha T."/>
        </authorList>
    </citation>
    <scope>NUCLEOTIDE SEQUENCE</scope>
    <source>
        <strain evidence="1">DSM 28324</strain>
    </source>
</reference>
<name>A0ABY7HNT8_9GAMM</name>
<accession>A0ABY7HNT8</accession>
<sequence length="204" mass="23111">MTPLTAGLSVRSTALLKQVDRNPSTRNIKKFINNISEVKNRGGCLFFRSRRRNDFVSHDKTVDDLLKLKFGPNFFSNRKMKLIDKAIVENSQGRPHSLKNSRHIDTATMYEFLRKFNIDPLNQKMTLPSSSSSLKEKNQIQTRADVYQTHDPDCAGRPAISTFYDTLGVAESPADTLTPITENFAQEVIKDCSKISLESVVQEE</sequence>
<dbReference type="EMBL" id="CP114058">
    <property type="protein sequence ID" value="WAT00990.1"/>
    <property type="molecule type" value="Genomic_DNA"/>
</dbReference>